<keyword evidence="2" id="KW-1185">Reference proteome</keyword>
<evidence type="ECO:0000313" key="6">
    <source>
        <dbReference type="RefSeq" id="XP_024929411.3"/>
    </source>
</evidence>
<dbReference type="RefSeq" id="XP_024929411.3">
    <property type="nucleotide sequence ID" value="XM_025073643.3"/>
</dbReference>
<dbReference type="GeneID" id="107417638"/>
<dbReference type="NCBIfam" id="TIGR01640">
    <property type="entry name" value="F_box_assoc_1"/>
    <property type="match status" value="1"/>
</dbReference>
<organism evidence="6">
    <name type="scientific">Ziziphus jujuba</name>
    <name type="common">Chinese jujube</name>
    <name type="synonym">Ziziphus sativa</name>
    <dbReference type="NCBI Taxonomy" id="326968"/>
    <lineage>
        <taxon>Eukaryota</taxon>
        <taxon>Viridiplantae</taxon>
        <taxon>Streptophyta</taxon>
        <taxon>Embryophyta</taxon>
        <taxon>Tracheophyta</taxon>
        <taxon>Spermatophyta</taxon>
        <taxon>Magnoliopsida</taxon>
        <taxon>eudicotyledons</taxon>
        <taxon>Gunneridae</taxon>
        <taxon>Pentapetalae</taxon>
        <taxon>rosids</taxon>
        <taxon>fabids</taxon>
        <taxon>Rosales</taxon>
        <taxon>Rhamnaceae</taxon>
        <taxon>Paliureae</taxon>
        <taxon>Ziziphus</taxon>
    </lineage>
</organism>
<dbReference type="RefSeq" id="XP_024929409.3">
    <property type="nucleotide sequence ID" value="XM_025073641.3"/>
</dbReference>
<dbReference type="KEGG" id="zju:107417638"/>
<dbReference type="AlphaFoldDB" id="A0A6P6G5W3"/>
<dbReference type="InterPro" id="IPR013187">
    <property type="entry name" value="F-box-assoc_dom_typ3"/>
</dbReference>
<gene>
    <name evidence="3 4 5 6" type="primary">LOC107417638</name>
</gene>
<evidence type="ECO:0000313" key="3">
    <source>
        <dbReference type="RefSeq" id="XP_015881740.1"/>
    </source>
</evidence>
<protein>
    <submittedName>
        <fullName evidence="4 5">F-box protein At3g07870 isoform X1</fullName>
    </submittedName>
    <submittedName>
        <fullName evidence="3">F-box protein At3g07870-like</fullName>
    </submittedName>
</protein>
<dbReference type="PANTHER" id="PTHR31672">
    <property type="entry name" value="BNACNNG10540D PROTEIN"/>
    <property type="match status" value="1"/>
</dbReference>
<dbReference type="Proteomes" id="UP001652623">
    <property type="component" value="Chromosome 2"/>
</dbReference>
<dbReference type="RefSeq" id="XP_015881740.3">
    <property type="nucleotide sequence ID" value="XM_016026254.4"/>
</dbReference>
<proteinExistence type="predicted"/>
<dbReference type="InterPro" id="IPR050796">
    <property type="entry name" value="SCF_F-box_component"/>
</dbReference>
<dbReference type="InterPro" id="IPR036047">
    <property type="entry name" value="F-box-like_dom_sf"/>
</dbReference>
<evidence type="ECO:0000259" key="1">
    <source>
        <dbReference type="PROSITE" id="PS50181"/>
    </source>
</evidence>
<dbReference type="RefSeq" id="XP_015881740.1">
    <property type="nucleotide sequence ID" value="XM_016026254.2"/>
</dbReference>
<feature type="domain" description="F-box" evidence="1">
    <location>
        <begin position="14"/>
        <end position="59"/>
    </location>
</feature>
<reference evidence="4 5" key="1">
    <citation type="submission" date="2025-05" db="UniProtKB">
        <authorList>
            <consortium name="RefSeq"/>
        </authorList>
    </citation>
    <scope>IDENTIFICATION</scope>
    <source>
        <tissue evidence="3">In vitro plantlets</tissue>
        <tissue evidence="4 5">Seedling</tissue>
    </source>
</reference>
<dbReference type="PROSITE" id="PS50181">
    <property type="entry name" value="FBOX"/>
    <property type="match status" value="1"/>
</dbReference>
<evidence type="ECO:0000313" key="2">
    <source>
        <dbReference type="Proteomes" id="UP001652623"/>
    </source>
</evidence>
<dbReference type="InterPro" id="IPR001810">
    <property type="entry name" value="F-box_dom"/>
</dbReference>
<accession>A0A6P6G5W3</accession>
<dbReference type="InterPro" id="IPR017451">
    <property type="entry name" value="F-box-assoc_interact_dom"/>
</dbReference>
<dbReference type="CDD" id="cd22157">
    <property type="entry name" value="F-box_AtFBW1-like"/>
    <property type="match status" value="1"/>
</dbReference>
<dbReference type="Pfam" id="PF08268">
    <property type="entry name" value="FBA_3"/>
    <property type="match status" value="1"/>
</dbReference>
<dbReference type="SUPFAM" id="SSF81383">
    <property type="entry name" value="F-box domain"/>
    <property type="match status" value="1"/>
</dbReference>
<evidence type="ECO:0000313" key="4">
    <source>
        <dbReference type="RefSeq" id="XP_015881740.3"/>
    </source>
</evidence>
<name>A0A6P6G5W3_ZIZJJ</name>
<dbReference type="Pfam" id="PF12937">
    <property type="entry name" value="F-box-like"/>
    <property type="match status" value="1"/>
</dbReference>
<evidence type="ECO:0000313" key="5">
    <source>
        <dbReference type="RefSeq" id="XP_024929409.3"/>
    </source>
</evidence>
<sequence length="426" mass="48170">MDHNKISKALRPYSAELSCLPEEVKVNILSRLPVKLLCQCRSVSKEWLGLISSPFFRSVHMEISKENHMLLLLDSDGDDLDEDDEDEDGIQENADLQNNEANNEEMGQINHPDEVVQVGYKIKSMPGIRPICFTAMDLKGVIEYMFSIPVDGKFDMLPSNHGLVCFNNNGNFHVYNPSTQAFLALPAASASTCDETVSTFGYLPSTKEYKLAHMYDRSMSLYIYDIGCEIYTLSAGTTPGEITAVQPFWKQIKEKCPFAVDGKGVLVNNVFYWLIWDDHADRENKLVLSLDLEEEKFKVVPHPPVISRTSNPIAHDIQLIELRGNLCLVGSYADPPVMDIWMLETDGSNIAWTKEYSLDLSLLDDFDIHSTQIGVVGYHNGEIIVDSGTEGLDFYNVETQTFRRQFNMNFKTNTKLCLYTDCFATF</sequence>
<dbReference type="PANTHER" id="PTHR31672:SF13">
    <property type="entry name" value="F-BOX PROTEIN CPR30-LIKE"/>
    <property type="match status" value="1"/>
</dbReference>
<dbReference type="Gene3D" id="1.20.1280.50">
    <property type="match status" value="1"/>
</dbReference>
<dbReference type="SMART" id="SM00256">
    <property type="entry name" value="FBOX"/>
    <property type="match status" value="1"/>
</dbReference>